<dbReference type="STRING" id="254161.SAMN05216256_10123"/>
<sequence length="333" mass="35724">MTLHAELANHFAEASDSSDFATGLSLLEHQGLISVTGGDADKFLQGQVTCDLRELDQAHSSLGARCNPKGRMQSSFRIWRTADGMLLSLARELVAPQLADLGKYAALYRQCQLADQSDNWAGFGLWGEQAEQALTAAGFQPPAEDNGVSRAGDSIALRLPGAAYAIWTPIAEAEALLQTLTDHASLVSANQWQLRQIQSGIGQVTGPTLETFIPQMLNLQHLGGVSFRKGCYTGQEIVARMQYLGKLKRRMYRLLMAGDAPPKPGTEVVDRDSGKAVGEVVIAARGHKAVELLAVLQKDAAQLETLSLGATDGPLLTLSELPYEQTLAAAEAE</sequence>
<evidence type="ECO:0000259" key="1">
    <source>
        <dbReference type="Pfam" id="PF01571"/>
    </source>
</evidence>
<dbReference type="SUPFAM" id="SSF103025">
    <property type="entry name" value="Folate-binding domain"/>
    <property type="match status" value="1"/>
</dbReference>
<dbReference type="Gene3D" id="3.30.70.1630">
    <property type="match status" value="1"/>
</dbReference>
<dbReference type="InterPro" id="IPR017703">
    <property type="entry name" value="YgfZ/GCV_T_CS"/>
</dbReference>
<dbReference type="NCBIfam" id="TIGR03317">
    <property type="entry name" value="ygfZ_signature"/>
    <property type="match status" value="1"/>
</dbReference>
<dbReference type="Pfam" id="PF01571">
    <property type="entry name" value="GCV_T"/>
    <property type="match status" value="1"/>
</dbReference>
<dbReference type="InterPro" id="IPR045179">
    <property type="entry name" value="YgfZ/GcvT"/>
</dbReference>
<dbReference type="OrthoDB" id="9796287at2"/>
<dbReference type="RefSeq" id="WP_083727318.1">
    <property type="nucleotide sequence ID" value="NZ_FOUD01000001.1"/>
</dbReference>
<name>A0A1S8DEU2_9GAMM</name>
<dbReference type="PANTHER" id="PTHR22602:SF0">
    <property type="entry name" value="TRANSFERASE CAF17, MITOCHONDRIAL-RELATED"/>
    <property type="match status" value="1"/>
</dbReference>
<dbReference type="GO" id="GO:0016226">
    <property type="term" value="P:iron-sulfur cluster assembly"/>
    <property type="evidence" value="ECO:0007669"/>
    <property type="project" value="TreeGrafter"/>
</dbReference>
<feature type="domain" description="GCVT N-terminal" evidence="1">
    <location>
        <begin position="27"/>
        <end position="136"/>
    </location>
</feature>
<comment type="caution">
    <text evidence="2">The sequence shown here is derived from an EMBL/GenBank/DDBJ whole genome shotgun (WGS) entry which is preliminary data.</text>
</comment>
<dbReference type="EMBL" id="MUBC01000019">
    <property type="protein sequence ID" value="ONM43955.1"/>
    <property type="molecule type" value="Genomic_DNA"/>
</dbReference>
<keyword evidence="3" id="KW-1185">Reference proteome</keyword>
<protein>
    <recommendedName>
        <fullName evidence="1">GCVT N-terminal domain-containing protein</fullName>
    </recommendedName>
</protein>
<evidence type="ECO:0000313" key="3">
    <source>
        <dbReference type="Proteomes" id="UP000242847"/>
    </source>
</evidence>
<proteinExistence type="predicted"/>
<dbReference type="AlphaFoldDB" id="A0A1S8DEU2"/>
<dbReference type="InterPro" id="IPR029043">
    <property type="entry name" value="GcvT/YgfZ_C"/>
</dbReference>
<dbReference type="PANTHER" id="PTHR22602">
    <property type="entry name" value="TRANSFERASE CAF17, MITOCHONDRIAL-RELATED"/>
    <property type="match status" value="1"/>
</dbReference>
<reference evidence="2 3" key="1">
    <citation type="submission" date="2017-01" db="EMBL/GenBank/DDBJ databases">
        <title>Draft genome sequence of Pseudomonas pachastrellae type strain CCUG 46540T from a deep sea.</title>
        <authorList>
            <person name="Gomila M."/>
            <person name="Mulet M."/>
            <person name="Lalucat J."/>
            <person name="Garcia-Valdes E."/>
        </authorList>
    </citation>
    <scope>NUCLEOTIDE SEQUENCE [LARGE SCALE GENOMIC DNA]</scope>
    <source>
        <strain evidence="2 3">CCUG 46540</strain>
    </source>
</reference>
<dbReference type="InterPro" id="IPR006222">
    <property type="entry name" value="GCVT_N"/>
</dbReference>
<accession>A0A1S8DEU2</accession>
<evidence type="ECO:0000313" key="2">
    <source>
        <dbReference type="EMBL" id="ONM43955.1"/>
    </source>
</evidence>
<dbReference type="Gene3D" id="3.30.70.1400">
    <property type="entry name" value="Aminomethyltransferase beta-barrel domains"/>
    <property type="match status" value="1"/>
</dbReference>
<gene>
    <name evidence="2" type="ORF">BXT89_10200</name>
</gene>
<dbReference type="Gene3D" id="2.40.30.160">
    <property type="match status" value="1"/>
</dbReference>
<organism evidence="2 3">
    <name type="scientific">Halopseudomonas pachastrellae</name>
    <dbReference type="NCBI Taxonomy" id="254161"/>
    <lineage>
        <taxon>Bacteria</taxon>
        <taxon>Pseudomonadati</taxon>
        <taxon>Pseudomonadota</taxon>
        <taxon>Gammaproteobacteria</taxon>
        <taxon>Pseudomonadales</taxon>
        <taxon>Pseudomonadaceae</taxon>
        <taxon>Halopseudomonas</taxon>
    </lineage>
</organism>
<dbReference type="Proteomes" id="UP000242847">
    <property type="component" value="Unassembled WGS sequence"/>
</dbReference>
<dbReference type="SUPFAM" id="SSF101790">
    <property type="entry name" value="Aminomethyltransferase beta-barrel domain"/>
    <property type="match status" value="1"/>
</dbReference>